<dbReference type="Proteomes" id="UP000188586">
    <property type="component" value="Unassembled WGS sequence"/>
</dbReference>
<dbReference type="AlphaFoldDB" id="A0A1V3STG8"/>
<protein>
    <submittedName>
        <fullName evidence="1">Uncharacterized protein</fullName>
    </submittedName>
</protein>
<proteinExistence type="predicted"/>
<sequence>MKSQDYPEAIPIELKVYPVSYDRHYPEMPQTLPDFHGSRSSLQLQLPSFVLIQCEFFQGIFEPKREHNRRHPSWPDYLSKEFQNVGKFVVLRKRSLVPRNPGSR</sequence>
<dbReference type="EMBL" id="MPOJ01000018">
    <property type="protein sequence ID" value="OOH71269.1"/>
    <property type="molecule type" value="Genomic_DNA"/>
</dbReference>
<name>A0A1V3STG8_9BACT</name>
<comment type="caution">
    <text evidence="1">The sequence shown here is derived from an EMBL/GenBank/DDBJ whole genome shotgun (WGS) entry which is preliminary data.</text>
</comment>
<reference evidence="1 2" key="1">
    <citation type="submission" date="2016-11" db="EMBL/GenBank/DDBJ databases">
        <title>Comparative genomics of co-occurring bacteria in distinct bioleaching systems unravels niche-specific adaptation.</title>
        <authorList>
            <person name="Zhang X."/>
            <person name="Liu X."/>
            <person name="Yin H."/>
        </authorList>
    </citation>
    <scope>NUCLEOTIDE SEQUENCE [LARGE SCALE GENOMIC DNA]</scope>
    <source>
        <strain evidence="1 2">DX</strain>
    </source>
</reference>
<gene>
    <name evidence="1" type="ORF">BOX24_09580</name>
</gene>
<accession>A0A1V3STG8</accession>
<evidence type="ECO:0000313" key="1">
    <source>
        <dbReference type="EMBL" id="OOH71269.1"/>
    </source>
</evidence>
<evidence type="ECO:0000313" key="2">
    <source>
        <dbReference type="Proteomes" id="UP000188586"/>
    </source>
</evidence>
<organism evidence="1 2">
    <name type="scientific">Leptospirillum ferriphilum</name>
    <dbReference type="NCBI Taxonomy" id="178606"/>
    <lineage>
        <taxon>Bacteria</taxon>
        <taxon>Pseudomonadati</taxon>
        <taxon>Nitrospirota</taxon>
        <taxon>Nitrospiria</taxon>
        <taxon>Nitrospirales</taxon>
        <taxon>Nitrospiraceae</taxon>
        <taxon>Leptospirillum</taxon>
    </lineage>
</organism>